<dbReference type="Gene3D" id="1.10.8.10">
    <property type="entry name" value="DNA helicase RuvA subunit, C-terminal domain"/>
    <property type="match status" value="1"/>
</dbReference>
<dbReference type="AlphaFoldDB" id="A0A0G4KY60"/>
<evidence type="ECO:0000313" key="3">
    <source>
        <dbReference type="Proteomes" id="UP000044602"/>
    </source>
</evidence>
<sequence>MAPSTAQLKTLSAQFVSLTGASERTAQRYLKNANYKMNDAIDAWGAFIRRTTSGPPPGPPRTAPGPPPRVPPGPQEYPQGRRSTLRTAGVPPGPQYPQGQPQDQDRLQRTSIGPHKCRPSLQWEMPPLPQAYPIQPDHHTLSTLPPDRLPTRVHTVDLGRCIVFSSCRYPLVHCPLVPLLLSTPHHLSPFDSSHLCCPSACHAEDSPCPGSDRHRRSCTRASKEDGLEGHEDCSAL</sequence>
<proteinExistence type="predicted"/>
<dbReference type="Pfam" id="PF14555">
    <property type="entry name" value="UBA_4"/>
    <property type="match status" value="1"/>
</dbReference>
<keyword evidence="3" id="KW-1185">Reference proteome</keyword>
<accession>A0A0G4KY60</accession>
<name>A0A0G4KY60_VERLO</name>
<organism evidence="2 3">
    <name type="scientific">Verticillium longisporum</name>
    <name type="common">Verticillium dahliae var. longisporum</name>
    <dbReference type="NCBI Taxonomy" id="100787"/>
    <lineage>
        <taxon>Eukaryota</taxon>
        <taxon>Fungi</taxon>
        <taxon>Dikarya</taxon>
        <taxon>Ascomycota</taxon>
        <taxon>Pezizomycotina</taxon>
        <taxon>Sordariomycetes</taxon>
        <taxon>Hypocreomycetidae</taxon>
        <taxon>Glomerellales</taxon>
        <taxon>Plectosphaerellaceae</taxon>
        <taxon>Verticillium</taxon>
    </lineage>
</organism>
<reference evidence="2 3" key="1">
    <citation type="submission" date="2015-05" db="EMBL/GenBank/DDBJ databases">
        <authorList>
            <person name="Wang D.B."/>
            <person name="Wang M."/>
        </authorList>
    </citation>
    <scope>NUCLEOTIDE SEQUENCE [LARGE SCALE GENOMIC DNA]</scope>
    <source>
        <strain evidence="2">VL1</strain>
    </source>
</reference>
<evidence type="ECO:0000313" key="2">
    <source>
        <dbReference type="EMBL" id="CRK14656.1"/>
    </source>
</evidence>
<protein>
    <submittedName>
        <fullName evidence="2">Uncharacterized protein</fullName>
    </submittedName>
</protein>
<feature type="region of interest" description="Disordered" evidence="1">
    <location>
        <begin position="49"/>
        <end position="124"/>
    </location>
</feature>
<gene>
    <name evidence="2" type="ORF">BN1708_017295</name>
</gene>
<feature type="compositionally biased region" description="Pro residues" evidence="1">
    <location>
        <begin position="54"/>
        <end position="75"/>
    </location>
</feature>
<dbReference type="EMBL" id="CVQH01005747">
    <property type="protein sequence ID" value="CRK14656.1"/>
    <property type="molecule type" value="Genomic_DNA"/>
</dbReference>
<dbReference type="STRING" id="100787.A0A0G4KY60"/>
<dbReference type="Proteomes" id="UP000044602">
    <property type="component" value="Unassembled WGS sequence"/>
</dbReference>
<evidence type="ECO:0000256" key="1">
    <source>
        <dbReference type="SAM" id="MobiDB-lite"/>
    </source>
</evidence>